<dbReference type="InterPro" id="IPR052705">
    <property type="entry name" value="Gliding_Motility_GTPase"/>
</dbReference>
<dbReference type="Pfam" id="PF00025">
    <property type="entry name" value="Arf"/>
    <property type="match status" value="1"/>
</dbReference>
<evidence type="ECO:0000256" key="2">
    <source>
        <dbReference type="ARBA" id="ARBA00023134"/>
    </source>
</evidence>
<dbReference type="Gene3D" id="3.40.50.300">
    <property type="entry name" value="P-loop containing nucleotide triphosphate hydrolases"/>
    <property type="match status" value="1"/>
</dbReference>
<dbReference type="SMART" id="SM00175">
    <property type="entry name" value="RAB"/>
    <property type="match status" value="1"/>
</dbReference>
<name>A0A9Y1BK55_9ARCH</name>
<dbReference type="NCBIfam" id="TIGR00231">
    <property type="entry name" value="small_GTP"/>
    <property type="match status" value="1"/>
</dbReference>
<dbReference type="EMBL" id="CP084166">
    <property type="protein sequence ID" value="UJG40220.1"/>
    <property type="molecule type" value="Genomic_DNA"/>
</dbReference>
<dbReference type="SUPFAM" id="SSF52540">
    <property type="entry name" value="P-loop containing nucleoside triphosphate hydrolases"/>
    <property type="match status" value="1"/>
</dbReference>
<dbReference type="GO" id="GO:0003924">
    <property type="term" value="F:GTPase activity"/>
    <property type="evidence" value="ECO:0007669"/>
    <property type="project" value="InterPro"/>
</dbReference>
<sequence>MRKDASGKQHFKIVFVGPSLAGKTTLLRRLHSDVTGIKKGGLNSIEDPSGRTIYFDFSPFMATSNVILDIYTVAGQKRHRHQRALVLKGVDGLLFVADSSRAMLADNVESAEELKKELGDKLNNEIPLVIVLNKRDLPDAMDKRELIDALNLGTNLPVYETIATEGIGVKRAFQSLAREVLLKQVYNM</sequence>
<dbReference type="PRINTS" id="PR00449">
    <property type="entry name" value="RASTRNSFRMNG"/>
</dbReference>
<dbReference type="CDD" id="cd00882">
    <property type="entry name" value="Ras_like_GTPase"/>
    <property type="match status" value="1"/>
</dbReference>
<dbReference type="GO" id="GO:0005525">
    <property type="term" value="F:GTP binding"/>
    <property type="evidence" value="ECO:0007669"/>
    <property type="project" value="UniProtKB-KW"/>
</dbReference>
<proteinExistence type="predicted"/>
<organism evidence="3">
    <name type="scientific">Candidatus Heimdallarchaeum aukensis</name>
    <dbReference type="NCBI Taxonomy" id="2876573"/>
    <lineage>
        <taxon>Archaea</taxon>
        <taxon>Promethearchaeati</taxon>
        <taxon>Candidatus Heimdallarchaeota</taxon>
        <taxon>Candidatus Heimdallarchaeia (ex Rinke et al. 2021) (nom. nud.)</taxon>
        <taxon>Candidatus Heimdallarchaeales</taxon>
        <taxon>Candidatus Heimdallarchaeaceae</taxon>
        <taxon>Candidatus Heimdallarchaeum</taxon>
    </lineage>
</organism>
<keyword evidence="2" id="KW-0342">GTP-binding</keyword>
<dbReference type="AlphaFoldDB" id="A0A9Y1BK55"/>
<dbReference type="PANTHER" id="PTHR42708">
    <property type="entry name" value="ATP/GTP-BINDING PROTEIN-RELATED"/>
    <property type="match status" value="1"/>
</dbReference>
<protein>
    <submittedName>
        <fullName evidence="3">GTPase domain-containing protein</fullName>
    </submittedName>
</protein>
<dbReference type="Proteomes" id="UP001201020">
    <property type="component" value="Chromosome"/>
</dbReference>
<dbReference type="SMART" id="SM00177">
    <property type="entry name" value="ARF"/>
    <property type="match status" value="1"/>
</dbReference>
<dbReference type="InterPro" id="IPR005225">
    <property type="entry name" value="Small_GTP-bd"/>
</dbReference>
<dbReference type="InterPro" id="IPR027417">
    <property type="entry name" value="P-loop_NTPase"/>
</dbReference>
<gene>
    <name evidence="3" type="ORF">K9W45_10305</name>
</gene>
<evidence type="ECO:0000313" key="3">
    <source>
        <dbReference type="EMBL" id="UJG40220.1"/>
    </source>
</evidence>
<keyword evidence="1" id="KW-0547">Nucleotide-binding</keyword>
<evidence type="ECO:0000256" key="1">
    <source>
        <dbReference type="ARBA" id="ARBA00022741"/>
    </source>
</evidence>
<accession>A0A9Y1BK55</accession>
<reference evidence="3" key="1">
    <citation type="journal article" date="2022" name="Nat. Microbiol.">
        <title>Unique mobile elements and scalable gene flow at the prokaryote-eukaryote boundary revealed by circularized Asgard archaea genomes.</title>
        <authorList>
            <person name="Wu F."/>
            <person name="Speth D.R."/>
            <person name="Philosof A."/>
            <person name="Cremiere A."/>
            <person name="Narayanan A."/>
            <person name="Barco R.A."/>
            <person name="Connon S.A."/>
            <person name="Amend J.P."/>
            <person name="Antoshechkin I.A."/>
            <person name="Orphan V.J."/>
        </authorList>
    </citation>
    <scope>NUCLEOTIDE SEQUENCE</scope>
    <source>
        <strain evidence="3">PM71</strain>
    </source>
</reference>
<dbReference type="InterPro" id="IPR006689">
    <property type="entry name" value="Small_GTPase_ARF/SAR"/>
</dbReference>
<dbReference type="PANTHER" id="PTHR42708:SF1">
    <property type="entry name" value="GLIDING MOTILITY PROTEIN MGLA"/>
    <property type="match status" value="1"/>
</dbReference>